<protein>
    <submittedName>
        <fullName evidence="1">Uncharacterized protein</fullName>
    </submittedName>
</protein>
<organism evidence="1">
    <name type="scientific">hydrothermal vent metagenome</name>
    <dbReference type="NCBI Taxonomy" id="652676"/>
    <lineage>
        <taxon>unclassified sequences</taxon>
        <taxon>metagenomes</taxon>
        <taxon>ecological metagenomes</taxon>
    </lineage>
</organism>
<evidence type="ECO:0000313" key="1">
    <source>
        <dbReference type="EMBL" id="VAX33502.1"/>
    </source>
</evidence>
<reference evidence="1" key="1">
    <citation type="submission" date="2018-06" db="EMBL/GenBank/DDBJ databases">
        <authorList>
            <person name="Zhirakovskaya E."/>
        </authorList>
    </citation>
    <scope>NUCLEOTIDE SEQUENCE</scope>
</reference>
<accession>A0A3B1CYJ1</accession>
<proteinExistence type="predicted"/>
<sequence length="114" mass="12567">MYSIQSAHKKLVLLALVASIVLTLCPLDHFMPMAEASSHSDTAIGECMPDICATLESKKIIVQERVAQAKLLFLPVELVSSFQYQHRAVHLSINSDSAPPVFNTLYALHATYLI</sequence>
<dbReference type="AlphaFoldDB" id="A0A3B1CYJ1"/>
<gene>
    <name evidence="1" type="ORF">MNBD_NITROSPIRAE01-976</name>
</gene>
<dbReference type="EMBL" id="UOGF01000110">
    <property type="protein sequence ID" value="VAX33502.1"/>
    <property type="molecule type" value="Genomic_DNA"/>
</dbReference>
<name>A0A3B1CYJ1_9ZZZZ</name>